<reference evidence="2" key="1">
    <citation type="journal article" date="2023" name="PhytoFront">
        <title>Draft Genome Resources of Seven Strains of Tilletia horrida, Causal Agent of Kernel Smut of Rice.</title>
        <authorList>
            <person name="Khanal S."/>
            <person name="Antony Babu S."/>
            <person name="Zhou X.G."/>
        </authorList>
    </citation>
    <scope>NUCLEOTIDE SEQUENCE</scope>
    <source>
        <strain evidence="2">TX6</strain>
    </source>
</reference>
<accession>A0AAN6GLP7</accession>
<dbReference type="Proteomes" id="UP001176517">
    <property type="component" value="Unassembled WGS sequence"/>
</dbReference>
<proteinExistence type="predicted"/>
<feature type="compositionally biased region" description="Polar residues" evidence="1">
    <location>
        <begin position="35"/>
        <end position="51"/>
    </location>
</feature>
<dbReference type="EMBL" id="JAPDMZ010000362">
    <property type="protein sequence ID" value="KAK0543432.1"/>
    <property type="molecule type" value="Genomic_DNA"/>
</dbReference>
<dbReference type="AlphaFoldDB" id="A0AAN6GLP7"/>
<protein>
    <submittedName>
        <fullName evidence="2">Uncharacterized protein</fullName>
    </submittedName>
</protein>
<evidence type="ECO:0000313" key="2">
    <source>
        <dbReference type="EMBL" id="KAK0543432.1"/>
    </source>
</evidence>
<keyword evidence="3" id="KW-1185">Reference proteome</keyword>
<evidence type="ECO:0000313" key="3">
    <source>
        <dbReference type="Proteomes" id="UP001176517"/>
    </source>
</evidence>
<name>A0AAN6GLP7_9BASI</name>
<gene>
    <name evidence="2" type="ORF">OC846_006415</name>
</gene>
<sequence>MAPAPHFVGTFKESVVVIIGGSASQWPRPSLKKAGTSSSDPASQRRSTAPSKASADPARVVGHIFNLSAQGKFDHLVLTSGVINSVPPEHATYKDIVAIGDARYIGTSLAVKQAAYEGGLRRDGSFVLTSAATYK</sequence>
<feature type="region of interest" description="Disordered" evidence="1">
    <location>
        <begin position="26"/>
        <end position="56"/>
    </location>
</feature>
<organism evidence="2 3">
    <name type="scientific">Tilletia horrida</name>
    <dbReference type="NCBI Taxonomy" id="155126"/>
    <lineage>
        <taxon>Eukaryota</taxon>
        <taxon>Fungi</taxon>
        <taxon>Dikarya</taxon>
        <taxon>Basidiomycota</taxon>
        <taxon>Ustilaginomycotina</taxon>
        <taxon>Exobasidiomycetes</taxon>
        <taxon>Tilletiales</taxon>
        <taxon>Tilletiaceae</taxon>
        <taxon>Tilletia</taxon>
    </lineage>
</organism>
<comment type="caution">
    <text evidence="2">The sequence shown here is derived from an EMBL/GenBank/DDBJ whole genome shotgun (WGS) entry which is preliminary data.</text>
</comment>
<evidence type="ECO:0000256" key="1">
    <source>
        <dbReference type="SAM" id="MobiDB-lite"/>
    </source>
</evidence>